<reference evidence="1" key="1">
    <citation type="submission" date="2022-01" db="EMBL/GenBank/DDBJ databases">
        <authorList>
            <person name="King R."/>
        </authorList>
    </citation>
    <scope>NUCLEOTIDE SEQUENCE</scope>
</reference>
<protein>
    <submittedName>
        <fullName evidence="1">Uncharacterized protein</fullName>
    </submittedName>
</protein>
<evidence type="ECO:0000313" key="2">
    <source>
        <dbReference type="Proteomes" id="UP001152798"/>
    </source>
</evidence>
<proteinExistence type="predicted"/>
<name>A0A9P0MRS0_NEZVI</name>
<organism evidence="1 2">
    <name type="scientific">Nezara viridula</name>
    <name type="common">Southern green stink bug</name>
    <name type="synonym">Cimex viridulus</name>
    <dbReference type="NCBI Taxonomy" id="85310"/>
    <lineage>
        <taxon>Eukaryota</taxon>
        <taxon>Metazoa</taxon>
        <taxon>Ecdysozoa</taxon>
        <taxon>Arthropoda</taxon>
        <taxon>Hexapoda</taxon>
        <taxon>Insecta</taxon>
        <taxon>Pterygota</taxon>
        <taxon>Neoptera</taxon>
        <taxon>Paraneoptera</taxon>
        <taxon>Hemiptera</taxon>
        <taxon>Heteroptera</taxon>
        <taxon>Panheteroptera</taxon>
        <taxon>Pentatomomorpha</taxon>
        <taxon>Pentatomoidea</taxon>
        <taxon>Pentatomidae</taxon>
        <taxon>Pentatominae</taxon>
        <taxon>Nezara</taxon>
    </lineage>
</organism>
<dbReference type="Proteomes" id="UP001152798">
    <property type="component" value="Chromosome 5"/>
</dbReference>
<gene>
    <name evidence="1" type="ORF">NEZAVI_LOCUS11390</name>
</gene>
<evidence type="ECO:0000313" key="1">
    <source>
        <dbReference type="EMBL" id="CAH1402609.1"/>
    </source>
</evidence>
<dbReference type="AlphaFoldDB" id="A0A9P0MRS0"/>
<accession>A0A9P0MRS0</accession>
<sequence>MLVHARIPYSPWTSNPHRIGFKTSEKQDGDNVRIDNGTSAKITLMNRLLHPSGVADTFQIACNSIVLRPISRTRERLICIIYRDKATPLLRGKNSEQCLEGKTTLEGTAILLLSEISEFTNPPAYPQLPYLSTLGAPQGCLFQVKSPSVSFVQLCQRIRCALKYPPI</sequence>
<keyword evidence="2" id="KW-1185">Reference proteome</keyword>
<dbReference type="EMBL" id="OV725081">
    <property type="protein sequence ID" value="CAH1402609.1"/>
    <property type="molecule type" value="Genomic_DNA"/>
</dbReference>